<dbReference type="RefSeq" id="WP_336474140.1">
    <property type="nucleotide sequence ID" value="NZ_JBAWSX010000018.1"/>
</dbReference>
<dbReference type="InterPro" id="IPR001387">
    <property type="entry name" value="Cro/C1-type_HTH"/>
</dbReference>
<evidence type="ECO:0000313" key="3">
    <source>
        <dbReference type="Proteomes" id="UP001372526"/>
    </source>
</evidence>
<feature type="domain" description="HTH cro/C1-type" evidence="1">
    <location>
        <begin position="1"/>
        <end position="27"/>
    </location>
</feature>
<protein>
    <submittedName>
        <fullName evidence="2">Helix-turn-helix transcriptional regulator</fullName>
    </submittedName>
</protein>
<evidence type="ECO:0000313" key="2">
    <source>
        <dbReference type="EMBL" id="MEI4803842.1"/>
    </source>
</evidence>
<proteinExistence type="predicted"/>
<evidence type="ECO:0000259" key="1">
    <source>
        <dbReference type="PROSITE" id="PS50943"/>
    </source>
</evidence>
<gene>
    <name evidence="2" type="ORF">WAZ07_21935</name>
</gene>
<sequence>MERGIYKPSIEKLVELSDILNVTLNDILMKDYEYYQWKAEHFTALNNPVTDIVDIMDTVKNLRAKAQLTREKNNKIEERAYLDQIIGIFAWRNDHIDKIANHLYYK</sequence>
<dbReference type="EMBL" id="JBAWSX010000018">
    <property type="protein sequence ID" value="MEI4803842.1"/>
    <property type="molecule type" value="Genomic_DNA"/>
</dbReference>
<keyword evidence="3" id="KW-1185">Reference proteome</keyword>
<comment type="caution">
    <text evidence="2">The sequence shown here is derived from an EMBL/GenBank/DDBJ whole genome shotgun (WGS) entry which is preliminary data.</text>
</comment>
<dbReference type="Proteomes" id="UP001372526">
    <property type="component" value="Unassembled WGS sequence"/>
</dbReference>
<dbReference type="PROSITE" id="PS50943">
    <property type="entry name" value="HTH_CROC1"/>
    <property type="match status" value="1"/>
</dbReference>
<accession>A0ABU8FMD1</accession>
<dbReference type="CDD" id="cd00093">
    <property type="entry name" value="HTH_XRE"/>
    <property type="match status" value="1"/>
</dbReference>
<organism evidence="2 3">
    <name type="scientific">Bacillus bruguierae</name>
    <dbReference type="NCBI Taxonomy" id="3127667"/>
    <lineage>
        <taxon>Bacteria</taxon>
        <taxon>Bacillati</taxon>
        <taxon>Bacillota</taxon>
        <taxon>Bacilli</taxon>
        <taxon>Bacillales</taxon>
        <taxon>Bacillaceae</taxon>
        <taxon>Bacillus</taxon>
    </lineage>
</organism>
<reference evidence="2 3" key="1">
    <citation type="submission" date="2024-01" db="EMBL/GenBank/DDBJ databases">
        <title>Seven novel Bacillus-like species.</title>
        <authorList>
            <person name="Liu G."/>
        </authorList>
    </citation>
    <scope>NUCLEOTIDE SEQUENCE [LARGE SCALE GENOMIC DNA]</scope>
    <source>
        <strain evidence="2 3">FJAT-51639</strain>
    </source>
</reference>
<name>A0ABU8FMD1_9BACI</name>